<evidence type="ECO:0000256" key="2">
    <source>
        <dbReference type="SAM" id="SignalP"/>
    </source>
</evidence>
<dbReference type="InterPro" id="IPR043744">
    <property type="entry name" value="DUF5689"/>
</dbReference>
<evidence type="ECO:0000259" key="4">
    <source>
        <dbReference type="Pfam" id="PF18962"/>
    </source>
</evidence>
<dbReference type="PANTHER" id="PTHR37397">
    <property type="entry name" value="SI:CH211-183D21.1"/>
    <property type="match status" value="1"/>
</dbReference>
<evidence type="ECO:0000256" key="1">
    <source>
        <dbReference type="ARBA" id="ARBA00022729"/>
    </source>
</evidence>
<feature type="chain" id="PRO_5012669672" evidence="2">
    <location>
        <begin position="21"/>
        <end position="852"/>
    </location>
</feature>
<proteinExistence type="predicted"/>
<dbReference type="NCBIfam" id="TIGR04183">
    <property type="entry name" value="Por_Secre_tail"/>
    <property type="match status" value="1"/>
</dbReference>
<sequence>MIMKKITLLIALLISCLSFGQVVINEVDADQTGTDTMEFVELFSETPNQSLDGLVLVLFNGSDDASYNAIDLTGFSTDANGFFIVGGDEVTGADIMIGANNTIQNGADAVGVYTGNIDDFPNDTPVTTANLVDAIVYGTNDADDAGLLTGLGETVQYNEDNVDADIESLQRRADGTYCTAAPTLRAENGCSACTLSFSFNDATCDDVTDGQDGVTYLVDFTGGGAEMVTLDLDGTTGTIGGDDPSTDATGTISINVSEGVDFALTAIGTTCDLSIDLFAVNCIPTSEVATIAELRAGVEGVEYLLTGEAVLTFQQDFRNQKFIEDATGAILIDDSAGTITTMYTIGDGITGILGTLGSFNGMTQFVPSEDSGAATSTGNAVVPQMVTITALNANPNDFESEYVQLADLTVDNSANMTWVTGTEYPISNADGDYIFRTSFFDVDYIGENVPTEATIAGIITERNNGDYFITARDLTDIENTSSCTLVLDAAVITCDSETSGQDGTTITIDYTGGGNETYTVEVVGGGVIDGDDPTSVAEGTIIINAVSEATTVTLEITSSNCDISLDITTPACEEIPEVATIAELRAQNEGEEFILSAEAVLTFQQSQRNQKWIEDATGAIVIDDPAGVITTTYTIGDGITGIRGTLGSFSGLLQFSPSEDPGAATSTGNEITPQVVSITDLNADGEAYESEYVAVVGVTITNATGDWQMDTNYEITNADGAFTLRTNFDEADYVVNPDAIPTTAVNIAGLIGQFNDTYQITPRFAADIDITLSIEENNIDGLSIYPNPAQDVVTITTVSNTQKEVSVFDITGKLVLRTTTLNTINVQTLETGIYLMTITENDATATAKLIVR</sequence>
<dbReference type="PROSITE" id="PS51257">
    <property type="entry name" value="PROKAR_LIPOPROTEIN"/>
    <property type="match status" value="1"/>
</dbReference>
<organism evidence="5 6">
    <name type="scientific">Dokdonia pacifica</name>
    <dbReference type="NCBI Taxonomy" id="1627892"/>
    <lineage>
        <taxon>Bacteria</taxon>
        <taxon>Pseudomonadati</taxon>
        <taxon>Bacteroidota</taxon>
        <taxon>Flavobacteriia</taxon>
        <taxon>Flavobacteriales</taxon>
        <taxon>Flavobacteriaceae</taxon>
        <taxon>Dokdonia</taxon>
    </lineage>
</organism>
<keyword evidence="1 2" id="KW-0732">Signal</keyword>
<gene>
    <name evidence="5" type="ORF">SAMN06265376_101512</name>
</gene>
<dbReference type="Proteomes" id="UP000198379">
    <property type="component" value="Unassembled WGS sequence"/>
</dbReference>
<feature type="signal peptide" evidence="2">
    <location>
        <begin position="1"/>
        <end position="20"/>
    </location>
</feature>
<dbReference type="Pfam" id="PF18962">
    <property type="entry name" value="Por_Secre_tail"/>
    <property type="match status" value="1"/>
</dbReference>
<dbReference type="Pfam" id="PF18942">
    <property type="entry name" value="DUF5689"/>
    <property type="match status" value="2"/>
</dbReference>
<keyword evidence="6" id="KW-1185">Reference proteome</keyword>
<evidence type="ECO:0000313" key="6">
    <source>
        <dbReference type="Proteomes" id="UP000198379"/>
    </source>
</evidence>
<feature type="domain" description="DUF5689" evidence="3">
    <location>
        <begin position="665"/>
        <end position="768"/>
    </location>
</feature>
<dbReference type="AlphaFoldDB" id="A0A238VYQ2"/>
<name>A0A238VYQ2_9FLAO</name>
<dbReference type="EMBL" id="FZNY01000001">
    <property type="protein sequence ID" value="SNR39358.1"/>
    <property type="molecule type" value="Genomic_DNA"/>
</dbReference>
<dbReference type="InterPro" id="IPR026444">
    <property type="entry name" value="Secre_tail"/>
</dbReference>
<protein>
    <submittedName>
        <fullName evidence="5">Por secretion system C-terminal sorting domain-containing protein</fullName>
    </submittedName>
</protein>
<feature type="domain" description="Secretion system C-terminal sorting" evidence="4">
    <location>
        <begin position="784"/>
        <end position="851"/>
    </location>
</feature>
<evidence type="ECO:0000313" key="5">
    <source>
        <dbReference type="EMBL" id="SNR39358.1"/>
    </source>
</evidence>
<feature type="domain" description="DUF5689" evidence="3">
    <location>
        <begin position="325"/>
        <end position="477"/>
    </location>
</feature>
<dbReference type="PANTHER" id="PTHR37397:SF1">
    <property type="entry name" value="LTD DOMAIN-CONTAINING PROTEIN"/>
    <property type="match status" value="1"/>
</dbReference>
<reference evidence="5 6" key="1">
    <citation type="submission" date="2017-06" db="EMBL/GenBank/DDBJ databases">
        <authorList>
            <person name="Kim H.J."/>
            <person name="Triplett B.A."/>
        </authorList>
    </citation>
    <scope>NUCLEOTIDE SEQUENCE [LARGE SCALE GENOMIC DNA]</scope>
    <source>
        <strain evidence="5 6">DSM 25597</strain>
    </source>
</reference>
<dbReference type="OrthoDB" id="1056765at2"/>
<accession>A0A238VYQ2</accession>
<evidence type="ECO:0000259" key="3">
    <source>
        <dbReference type="Pfam" id="PF18942"/>
    </source>
</evidence>